<dbReference type="Pfam" id="PF01025">
    <property type="entry name" value="GrpE"/>
    <property type="match status" value="1"/>
</dbReference>
<protein>
    <recommendedName>
        <fullName evidence="8 10">Protein GrpE</fullName>
    </recommendedName>
    <alternativeName>
        <fullName evidence="9 10">HSP-70 cofactor</fullName>
    </alternativeName>
</protein>
<sequence length="191" mass="21554">MTTENTENLEAKVEDGAQTSNEVENDNVESLETKREEQGPTEEEKAQAEQEDFKAKFYYLAAEMENLKKRQARETDNLLKYGNEKILSSLLDVLDNLDRTLSAIANDEDEKVKNIYIGVDMVKKQFSEVLTNNGLTEVESIGKSFDPNFHEAMAQQPAEGKADDEIISEFQKGYILNGRLLRAAKVVIAKN</sequence>
<evidence type="ECO:0000256" key="12">
    <source>
        <dbReference type="RuleBase" id="RU004478"/>
    </source>
</evidence>
<dbReference type="eggNOG" id="COG0576">
    <property type="taxonomic scope" value="Bacteria"/>
</dbReference>
<keyword evidence="6 10" id="KW-0143">Chaperone</keyword>
<dbReference type="PATRIC" id="fig|862908.3.peg.3100"/>
<dbReference type="HOGENOM" id="CLU_057217_4_2_7"/>
<evidence type="ECO:0000256" key="9">
    <source>
        <dbReference type="ARBA" id="ARBA00076414"/>
    </source>
</evidence>
<dbReference type="SUPFAM" id="SSF51064">
    <property type="entry name" value="Head domain of nucleotide exchange factor GrpE"/>
    <property type="match status" value="1"/>
</dbReference>
<evidence type="ECO:0000256" key="7">
    <source>
        <dbReference type="ARBA" id="ARBA00053401"/>
    </source>
</evidence>
<comment type="subcellular location">
    <subcellularLocation>
        <location evidence="1 10">Cytoplasm</location>
    </subcellularLocation>
</comment>
<proteinExistence type="inferred from homology"/>
<evidence type="ECO:0000256" key="2">
    <source>
        <dbReference type="ARBA" id="ARBA00009054"/>
    </source>
</evidence>
<feature type="compositionally biased region" description="Basic and acidic residues" evidence="13">
    <location>
        <begin position="31"/>
        <end position="49"/>
    </location>
</feature>
<gene>
    <name evidence="10 14" type="primary">grpE</name>
    <name evidence="14" type="ordered locus">BMS_3244</name>
</gene>
<evidence type="ECO:0000256" key="13">
    <source>
        <dbReference type="SAM" id="MobiDB-lite"/>
    </source>
</evidence>
<dbReference type="GO" id="GO:0005737">
    <property type="term" value="C:cytoplasm"/>
    <property type="evidence" value="ECO:0007669"/>
    <property type="project" value="UniProtKB-SubCell"/>
</dbReference>
<comment type="subunit">
    <text evidence="3 10">Homodimer.</text>
</comment>
<name>E1X0G8_HALMS</name>
<dbReference type="Proteomes" id="UP000008963">
    <property type="component" value="Chromosome"/>
</dbReference>
<comment type="similarity">
    <text evidence="2 10 12">Belongs to the GrpE family.</text>
</comment>
<dbReference type="STRING" id="862908.BMS_3244"/>
<keyword evidence="5 10" id="KW-0346">Stress response</keyword>
<evidence type="ECO:0000313" key="15">
    <source>
        <dbReference type="Proteomes" id="UP000008963"/>
    </source>
</evidence>
<dbReference type="PROSITE" id="PS01071">
    <property type="entry name" value="GRPE"/>
    <property type="match status" value="1"/>
</dbReference>
<reference evidence="15" key="1">
    <citation type="journal article" date="2013" name="ISME J.">
        <title>A small predatory core genome in the divergent marine Bacteriovorax marinus SJ and the terrestrial Bdellovibrio bacteriovorus.</title>
        <authorList>
            <person name="Crossman L.C."/>
            <person name="Chen H."/>
            <person name="Cerdeno-Tarraga A.M."/>
            <person name="Brooks K."/>
            <person name="Quail M.A."/>
            <person name="Pineiro S.A."/>
            <person name="Hobley L."/>
            <person name="Sockett R.E."/>
            <person name="Bentley S.D."/>
            <person name="Parkhill J."/>
            <person name="Williams H.N."/>
            <person name="Stine O.C."/>
        </authorList>
    </citation>
    <scope>NUCLEOTIDE SEQUENCE [LARGE SCALE GENOMIC DNA]</scope>
    <source>
        <strain evidence="15">ATCC BAA-682 / DSM 15412 / SJ</strain>
    </source>
</reference>
<dbReference type="RefSeq" id="WP_014245764.1">
    <property type="nucleotide sequence ID" value="NC_016620.1"/>
</dbReference>
<dbReference type="GO" id="GO:0051087">
    <property type="term" value="F:protein-folding chaperone binding"/>
    <property type="evidence" value="ECO:0007669"/>
    <property type="project" value="InterPro"/>
</dbReference>
<evidence type="ECO:0000256" key="10">
    <source>
        <dbReference type="HAMAP-Rule" id="MF_01151"/>
    </source>
</evidence>
<dbReference type="PRINTS" id="PR00773">
    <property type="entry name" value="GRPEPROTEIN"/>
</dbReference>
<evidence type="ECO:0000256" key="8">
    <source>
        <dbReference type="ARBA" id="ARBA00072274"/>
    </source>
</evidence>
<dbReference type="InterPro" id="IPR000740">
    <property type="entry name" value="GrpE"/>
</dbReference>
<feature type="region of interest" description="Disordered" evidence="13">
    <location>
        <begin position="1"/>
        <end position="49"/>
    </location>
</feature>
<dbReference type="GO" id="GO:0006457">
    <property type="term" value="P:protein folding"/>
    <property type="evidence" value="ECO:0007669"/>
    <property type="project" value="InterPro"/>
</dbReference>
<evidence type="ECO:0000256" key="3">
    <source>
        <dbReference type="ARBA" id="ARBA00011738"/>
    </source>
</evidence>
<dbReference type="AlphaFoldDB" id="E1X0G8"/>
<dbReference type="Gene3D" id="2.30.22.10">
    <property type="entry name" value="Head domain of nucleotide exchange factor GrpE"/>
    <property type="match status" value="1"/>
</dbReference>
<dbReference type="GO" id="GO:0051082">
    <property type="term" value="F:unfolded protein binding"/>
    <property type="evidence" value="ECO:0007669"/>
    <property type="project" value="TreeGrafter"/>
</dbReference>
<keyword evidence="15" id="KW-1185">Reference proteome</keyword>
<dbReference type="KEGG" id="bmx:BMS_3244"/>
<evidence type="ECO:0000256" key="1">
    <source>
        <dbReference type="ARBA" id="ARBA00004496"/>
    </source>
</evidence>
<dbReference type="Gene3D" id="3.90.20.20">
    <property type="match status" value="1"/>
</dbReference>
<dbReference type="InterPro" id="IPR013805">
    <property type="entry name" value="GrpE_CC"/>
</dbReference>
<dbReference type="GO" id="GO:0000774">
    <property type="term" value="F:adenyl-nucleotide exchange factor activity"/>
    <property type="evidence" value="ECO:0007669"/>
    <property type="project" value="InterPro"/>
</dbReference>
<dbReference type="FunFam" id="2.30.22.10:FF:000001">
    <property type="entry name" value="Protein GrpE"/>
    <property type="match status" value="1"/>
</dbReference>
<keyword evidence="4 10" id="KW-0963">Cytoplasm</keyword>
<dbReference type="PANTHER" id="PTHR21237">
    <property type="entry name" value="GRPE PROTEIN"/>
    <property type="match status" value="1"/>
</dbReference>
<dbReference type="InterPro" id="IPR009012">
    <property type="entry name" value="GrpE_head"/>
</dbReference>
<evidence type="ECO:0000256" key="11">
    <source>
        <dbReference type="RuleBase" id="RU000639"/>
    </source>
</evidence>
<dbReference type="PANTHER" id="PTHR21237:SF23">
    <property type="entry name" value="GRPE PROTEIN HOMOLOG, MITOCHONDRIAL"/>
    <property type="match status" value="1"/>
</dbReference>
<dbReference type="CDD" id="cd00446">
    <property type="entry name" value="GrpE"/>
    <property type="match status" value="1"/>
</dbReference>
<dbReference type="GO" id="GO:0042803">
    <property type="term" value="F:protein homodimerization activity"/>
    <property type="evidence" value="ECO:0007669"/>
    <property type="project" value="InterPro"/>
</dbReference>
<dbReference type="HAMAP" id="MF_01151">
    <property type="entry name" value="GrpE"/>
    <property type="match status" value="1"/>
</dbReference>
<evidence type="ECO:0000313" key="14">
    <source>
        <dbReference type="EMBL" id="CBW27994.1"/>
    </source>
</evidence>
<evidence type="ECO:0000256" key="4">
    <source>
        <dbReference type="ARBA" id="ARBA00022490"/>
    </source>
</evidence>
<dbReference type="SUPFAM" id="SSF58014">
    <property type="entry name" value="Coiled-coil domain of nucleotide exchange factor GrpE"/>
    <property type="match status" value="1"/>
</dbReference>
<evidence type="ECO:0000256" key="6">
    <source>
        <dbReference type="ARBA" id="ARBA00023186"/>
    </source>
</evidence>
<comment type="function">
    <text evidence="7 10 11">Participates actively in the response to hyperosmotic and heat shock by preventing the aggregation of stress-denatured proteins, in association with DnaK and GrpE. It is the nucleotide exchange factor for DnaK and may function as a thermosensor. Unfolded proteins bind initially to DnaJ; upon interaction with the DnaJ-bound protein, DnaK hydrolyzes its bound ATP, resulting in the formation of a stable complex. GrpE releases ADP from DnaK; ATP binding to DnaK triggers the release of the substrate protein, thus completing the reaction cycle. Several rounds of ATP-dependent interactions between DnaJ, DnaK and GrpE are required for fully efficient folding.</text>
</comment>
<accession>E1X0G8</accession>
<evidence type="ECO:0000256" key="5">
    <source>
        <dbReference type="ARBA" id="ARBA00023016"/>
    </source>
</evidence>
<dbReference type="OrthoDB" id="9812586at2"/>
<organism evidence="14 15">
    <name type="scientific">Halobacteriovorax marinus (strain ATCC BAA-682 / DSM 15412 / SJ)</name>
    <name type="common">Bacteriovorax marinus</name>
    <dbReference type="NCBI Taxonomy" id="862908"/>
    <lineage>
        <taxon>Bacteria</taxon>
        <taxon>Pseudomonadati</taxon>
        <taxon>Bdellovibrionota</taxon>
        <taxon>Bacteriovoracia</taxon>
        <taxon>Bacteriovoracales</taxon>
        <taxon>Halobacteriovoraceae</taxon>
        <taxon>Halobacteriovorax</taxon>
    </lineage>
</organism>
<dbReference type="EMBL" id="FQ312005">
    <property type="protein sequence ID" value="CBW27994.1"/>
    <property type="molecule type" value="Genomic_DNA"/>
</dbReference>